<dbReference type="EMBL" id="JAGFNK010000004">
    <property type="protein sequence ID" value="KAI9512938.1"/>
    <property type="molecule type" value="Genomic_DNA"/>
</dbReference>
<evidence type="ECO:0000313" key="2">
    <source>
        <dbReference type="Proteomes" id="UP001207468"/>
    </source>
</evidence>
<dbReference type="Proteomes" id="UP001207468">
    <property type="component" value="Unassembled WGS sequence"/>
</dbReference>
<name>A0ACC0UMS2_9AGAM</name>
<comment type="caution">
    <text evidence="1">The sequence shown here is derived from an EMBL/GenBank/DDBJ whole genome shotgun (WGS) entry which is preliminary data.</text>
</comment>
<organism evidence="1 2">
    <name type="scientific">Russula earlei</name>
    <dbReference type="NCBI Taxonomy" id="71964"/>
    <lineage>
        <taxon>Eukaryota</taxon>
        <taxon>Fungi</taxon>
        <taxon>Dikarya</taxon>
        <taxon>Basidiomycota</taxon>
        <taxon>Agaricomycotina</taxon>
        <taxon>Agaricomycetes</taxon>
        <taxon>Russulales</taxon>
        <taxon>Russulaceae</taxon>
        <taxon>Russula</taxon>
    </lineage>
</organism>
<evidence type="ECO:0000313" key="1">
    <source>
        <dbReference type="EMBL" id="KAI9512938.1"/>
    </source>
</evidence>
<accession>A0ACC0UMS2</accession>
<protein>
    <submittedName>
        <fullName evidence="1">Uncharacterized protein</fullName>
    </submittedName>
</protein>
<reference evidence="1" key="1">
    <citation type="submission" date="2021-03" db="EMBL/GenBank/DDBJ databases">
        <title>Evolutionary priming and transition to the ectomycorrhizal habit in an iconic lineage of mushroom-forming fungi: is preadaptation a requirement?</title>
        <authorList>
            <consortium name="DOE Joint Genome Institute"/>
            <person name="Looney B.P."/>
            <person name="Miyauchi S."/>
            <person name="Morin E."/>
            <person name="Drula E."/>
            <person name="Courty P.E."/>
            <person name="Chicoki N."/>
            <person name="Fauchery L."/>
            <person name="Kohler A."/>
            <person name="Kuo A."/>
            <person name="LaButti K."/>
            <person name="Pangilinan J."/>
            <person name="Lipzen A."/>
            <person name="Riley R."/>
            <person name="Andreopoulos W."/>
            <person name="He G."/>
            <person name="Johnson J."/>
            <person name="Barry K.W."/>
            <person name="Grigoriev I.V."/>
            <person name="Nagy L."/>
            <person name="Hibbett D."/>
            <person name="Henrissat B."/>
            <person name="Matheny P.B."/>
            <person name="Labbe J."/>
            <person name="Martin A.F."/>
        </authorList>
    </citation>
    <scope>NUCLEOTIDE SEQUENCE</scope>
    <source>
        <strain evidence="1">BPL698</strain>
    </source>
</reference>
<gene>
    <name evidence="1" type="ORF">F5148DRAFT_1365003</name>
</gene>
<proteinExistence type="predicted"/>
<keyword evidence="2" id="KW-1185">Reference proteome</keyword>
<sequence length="531" mass="58603">MDFGNPSDSALWSYLAPQEDQTNVWSETADNVQPVNFDSLPGGSAVGIISSHGRDIDWNTLSDIFGSLPNGDGTFTAIDDTFPATSTPSPDSFGSGFDYLNTDFHPPWEMPMPPFLEVDSVPSSANDYSWVELTPESSQPPPVLDSVPVPNGFVSPAATSQVDSTWPFDFPWLLGYPDTYQCVAGPMPSSYDAGPFGLAGVETSSQTEYGQAGLYLPASVAPASNQDAFVVPQTLLGKRRRDEDDASSEADNSQGRYVRQKGKAKMATTIRVLDAGRSTTRTHYKPATRILTRMNDKSEVVGRGAERLATPNAQGLYHPFLQGPNDQQESMRTIAQEELPWVEGREQGGAWLHTSKMVQQQEANSANDEDGEAAEEYRFRISKRLNERHRSMLEATAADWARGAVRALKCRLCPDADFSNWEDYKRHSDTAEAHPRSISFCELCGDYFARGDSLVRHRKNPPPECRNVSPDVAENKRAATQKAHQEFAEGLAGSLKLNVVKGFRHFSKQMKGMYPKSSKRGTRQRRLQGSD</sequence>